<feature type="chain" id="PRO_5002360744" evidence="2">
    <location>
        <begin position="32"/>
        <end position="111"/>
    </location>
</feature>
<evidence type="ECO:0000256" key="2">
    <source>
        <dbReference type="SAM" id="SignalP"/>
    </source>
</evidence>
<reference evidence="3" key="1">
    <citation type="submission" date="2015-04" db="UniProtKB">
        <authorList>
            <consortium name="EnsemblPlants"/>
        </authorList>
    </citation>
    <scope>IDENTIFICATION</scope>
    <source>
        <strain evidence="3">SL10</strain>
    </source>
</reference>
<feature type="region of interest" description="Disordered" evidence="1">
    <location>
        <begin position="88"/>
        <end position="111"/>
    </location>
</feature>
<keyword evidence="2" id="KW-0732">Signal</keyword>
<dbReference type="PROSITE" id="PS51257">
    <property type="entry name" value="PROKAR_LIPOPROTEIN"/>
    <property type="match status" value="1"/>
</dbReference>
<dbReference type="PANTHER" id="PTHR34545:SF7">
    <property type="entry name" value="CLAVATA3_ESR (CLE)-RELATED PROTEIN 16"/>
    <property type="match status" value="1"/>
</dbReference>
<dbReference type="HOGENOM" id="CLU_2175150_0_0_1"/>
<reference evidence="3" key="2">
    <citation type="submission" date="2018-04" db="EMBL/GenBank/DDBJ databases">
        <title>OnivRS2 (Oryza nivara Reference Sequence Version 2).</title>
        <authorList>
            <person name="Zhang J."/>
            <person name="Kudrna D."/>
            <person name="Lee S."/>
            <person name="Talag J."/>
            <person name="Rajasekar S."/>
            <person name="Welchert J."/>
            <person name="Hsing Y.-I."/>
            <person name="Wing R.A."/>
        </authorList>
    </citation>
    <scope>NUCLEOTIDE SEQUENCE [LARGE SCALE GENOMIC DNA]</scope>
    <source>
        <strain evidence="3">SL10</strain>
    </source>
</reference>
<sequence length="111" mass="12295">MVMLLRRGLISAAFLLTLVLLFLLQLGIISTTVGCCSCCSFCGDEQQQQQQQQQHGVGDLRPGRRLLIGHHQHQVVLAKGSMELKHAEEGGDVLDEEKREVLTGPNPLHNR</sequence>
<evidence type="ECO:0000313" key="4">
    <source>
        <dbReference type="Proteomes" id="UP000006591"/>
    </source>
</evidence>
<dbReference type="eggNOG" id="ENOG502R622">
    <property type="taxonomic scope" value="Eukaryota"/>
</dbReference>
<feature type="signal peptide" evidence="2">
    <location>
        <begin position="1"/>
        <end position="31"/>
    </location>
</feature>
<keyword evidence="4" id="KW-1185">Reference proteome</keyword>
<proteinExistence type="predicted"/>
<dbReference type="Gramene" id="ONIVA03G05760.1">
    <property type="protein sequence ID" value="ONIVA03G05760.1"/>
    <property type="gene ID" value="ONIVA03G05760"/>
</dbReference>
<dbReference type="InterPro" id="IPR033249">
    <property type="entry name" value="CLE_plant"/>
</dbReference>
<dbReference type="Proteomes" id="UP000006591">
    <property type="component" value="Chromosome 3"/>
</dbReference>
<dbReference type="AlphaFoldDB" id="A0A0E0GHP0"/>
<name>A0A0E0GHP0_ORYNI</name>
<evidence type="ECO:0000256" key="1">
    <source>
        <dbReference type="SAM" id="MobiDB-lite"/>
    </source>
</evidence>
<evidence type="ECO:0000313" key="3">
    <source>
        <dbReference type="EnsemblPlants" id="ONIVA03G05760.1"/>
    </source>
</evidence>
<protein>
    <submittedName>
        <fullName evidence="3">Uncharacterized protein</fullName>
    </submittedName>
</protein>
<accession>A0A0E0GHP0</accession>
<dbReference type="OMA" id="CCCDQHE"/>
<dbReference type="EnsemblPlants" id="ONIVA03G05760.1">
    <property type="protein sequence ID" value="ONIVA03G05760.1"/>
    <property type="gene ID" value="ONIVA03G05760"/>
</dbReference>
<dbReference type="GO" id="GO:0048731">
    <property type="term" value="P:system development"/>
    <property type="evidence" value="ECO:0007669"/>
    <property type="project" value="InterPro"/>
</dbReference>
<dbReference type="PANTHER" id="PTHR34545">
    <property type="entry name" value="CLAVATA3/ESR (CLE)-RELATED PROTEIN 22"/>
    <property type="match status" value="1"/>
</dbReference>
<organism evidence="3">
    <name type="scientific">Oryza nivara</name>
    <name type="common">Indian wild rice</name>
    <name type="synonym">Oryza sativa f. spontanea</name>
    <dbReference type="NCBI Taxonomy" id="4536"/>
    <lineage>
        <taxon>Eukaryota</taxon>
        <taxon>Viridiplantae</taxon>
        <taxon>Streptophyta</taxon>
        <taxon>Embryophyta</taxon>
        <taxon>Tracheophyta</taxon>
        <taxon>Spermatophyta</taxon>
        <taxon>Magnoliopsida</taxon>
        <taxon>Liliopsida</taxon>
        <taxon>Poales</taxon>
        <taxon>Poaceae</taxon>
        <taxon>BOP clade</taxon>
        <taxon>Oryzoideae</taxon>
        <taxon>Oryzeae</taxon>
        <taxon>Oryzinae</taxon>
        <taxon>Oryza</taxon>
    </lineage>
</organism>